<proteinExistence type="predicted"/>
<gene>
    <name evidence="3" type="ORF">Srubr_68000</name>
</gene>
<protein>
    <recommendedName>
        <fullName evidence="2">PIN like domain-containing protein</fullName>
    </recommendedName>
</protein>
<dbReference type="InterPro" id="IPR029060">
    <property type="entry name" value="PIN-like_dom_sf"/>
</dbReference>
<dbReference type="SUPFAM" id="SSF88723">
    <property type="entry name" value="PIN domain-like"/>
    <property type="match status" value="1"/>
</dbReference>
<comment type="caution">
    <text evidence="3">The sequence shown here is derived from an EMBL/GenBank/DDBJ whole genome shotgun (WGS) entry which is preliminary data.</text>
</comment>
<dbReference type="InterPro" id="IPR041578">
    <property type="entry name" value="PIN_8"/>
</dbReference>
<evidence type="ECO:0000256" key="1">
    <source>
        <dbReference type="SAM" id="Coils"/>
    </source>
</evidence>
<organism evidence="3 4">
    <name type="scientific">Streptomyces rubradiris</name>
    <name type="common">Streptomyces achromogenes subsp. rubradiris</name>
    <dbReference type="NCBI Taxonomy" id="285531"/>
    <lineage>
        <taxon>Bacteria</taxon>
        <taxon>Bacillati</taxon>
        <taxon>Actinomycetota</taxon>
        <taxon>Actinomycetes</taxon>
        <taxon>Kitasatosporales</taxon>
        <taxon>Streptomycetaceae</taxon>
        <taxon>Streptomyces</taxon>
    </lineage>
</organism>
<dbReference type="Proteomes" id="UP000646738">
    <property type="component" value="Unassembled WGS sequence"/>
</dbReference>
<evidence type="ECO:0000313" key="3">
    <source>
        <dbReference type="EMBL" id="GHI56954.1"/>
    </source>
</evidence>
<name>A0ABQ3RM51_STRRR</name>
<sequence>MVVVDTNVLLELYRFTPDAREELLQALRRVGDRLWIPHQVAAEYYNRRVDAVKDHLALYASVPKSLDDHKAKVLQELYAFAKRCSMATEDKRALVEPIQEVFTRVKAEVVKHAESFDLTLEGVISGDPVLSELAEILDGKTGQGFNDDETRALIEEYERRAQDERPPGYKDSNKKDNAHGDYFVWEQVLRRAEELSSPILLVTNDVKEDWVRKEAGLIVGARPELVAEMKERCGVDFLILQLGAFLQVARKELGASVSASTVAQAENLAASVDRPLVLPEAEYEDLMFALTVHRDHAMAQLERARDSLELHPDDETFQADREFAQADVVRVRKLIHRLKQNSQRKVMNGQPVYWVDGPLVRRARQVALEGGAGAAKARRLVRAAEAGEIARGGQGLKNGLATLRSLYEEARTEEATWAQLLEQAESRQETNFSEAEIRQNLQRARDEGQALELRLKRLRNTGHYEND</sequence>
<evidence type="ECO:0000313" key="4">
    <source>
        <dbReference type="Proteomes" id="UP000646738"/>
    </source>
</evidence>
<accession>A0ABQ3RM51</accession>
<keyword evidence="1" id="KW-0175">Coiled coil</keyword>
<dbReference type="Pfam" id="PF18476">
    <property type="entry name" value="PIN_8"/>
    <property type="match status" value="1"/>
</dbReference>
<reference evidence="4" key="1">
    <citation type="submission" date="2023-07" db="EMBL/GenBank/DDBJ databases">
        <title>Whole genome shotgun sequence of Streptomyces achromogenes subsp. rubradiris NBRC 14000.</title>
        <authorList>
            <person name="Komaki H."/>
            <person name="Tamura T."/>
        </authorList>
    </citation>
    <scope>NUCLEOTIDE SEQUENCE [LARGE SCALE GENOMIC DNA]</scope>
    <source>
        <strain evidence="4">NBRC 14000</strain>
    </source>
</reference>
<keyword evidence="4" id="KW-1185">Reference proteome</keyword>
<feature type="domain" description="PIN like" evidence="2">
    <location>
        <begin position="1"/>
        <end position="225"/>
    </location>
</feature>
<evidence type="ECO:0000259" key="2">
    <source>
        <dbReference type="Pfam" id="PF18476"/>
    </source>
</evidence>
<feature type="coiled-coil region" evidence="1">
    <location>
        <begin position="407"/>
        <end position="461"/>
    </location>
</feature>
<dbReference type="EMBL" id="BNEA01000015">
    <property type="protein sequence ID" value="GHI56954.1"/>
    <property type="molecule type" value="Genomic_DNA"/>
</dbReference>